<gene>
    <name evidence="1" type="ORF">HMPREF0373_01846</name>
</gene>
<evidence type="ECO:0000313" key="1">
    <source>
        <dbReference type="EMBL" id="ERK46192.1"/>
    </source>
</evidence>
<dbReference type="HOGENOM" id="CLU_2843320_0_0_9"/>
<dbReference type="Proteomes" id="UP000016608">
    <property type="component" value="Unassembled WGS sequence"/>
</dbReference>
<dbReference type="EMBL" id="AWVJ01000115">
    <property type="protein sequence ID" value="ERK46192.1"/>
    <property type="molecule type" value="Genomic_DNA"/>
</dbReference>
<dbReference type="AlphaFoldDB" id="U2R675"/>
<proteinExistence type="predicted"/>
<dbReference type="PATRIC" id="fig|1256908.3.peg.1709"/>
<sequence>MEIKMALLKAEHITKTYNQCTILKDINIELHQKDEIVIHEQKPRPDDFYLTETFLNYKRDIISRL</sequence>
<reference evidence="1 2" key="1">
    <citation type="submission" date="2013-06" db="EMBL/GenBank/DDBJ databases">
        <authorList>
            <person name="Weinstock G."/>
            <person name="Sodergren E."/>
            <person name="Lobos E.A."/>
            <person name="Fulton L."/>
            <person name="Fulton R."/>
            <person name="Courtney L."/>
            <person name="Fronick C."/>
            <person name="O'Laughlin M."/>
            <person name="Godfrey J."/>
            <person name="Wilson R.M."/>
            <person name="Miner T."/>
            <person name="Farmer C."/>
            <person name="Delehaunty K."/>
            <person name="Cordes M."/>
            <person name="Minx P."/>
            <person name="Tomlinson C."/>
            <person name="Chen J."/>
            <person name="Wollam A."/>
            <person name="Pepin K.H."/>
            <person name="Bhonagiri V."/>
            <person name="Zhang X."/>
            <person name="Warren W."/>
            <person name="Mitreva M."/>
            <person name="Mardis E.R."/>
            <person name="Wilson R.K."/>
        </authorList>
    </citation>
    <scope>NUCLEOTIDE SEQUENCE [LARGE SCALE GENOMIC DNA]</scope>
    <source>
        <strain evidence="1 2">ATCC 29099</strain>
    </source>
</reference>
<comment type="caution">
    <text evidence="1">The sequence shown here is derived from an EMBL/GenBank/DDBJ whole genome shotgun (WGS) entry which is preliminary data.</text>
</comment>
<accession>U2R675</accession>
<evidence type="ECO:0000313" key="2">
    <source>
        <dbReference type="Proteomes" id="UP000016608"/>
    </source>
</evidence>
<name>U2R675_EUBRA</name>
<protein>
    <submittedName>
        <fullName evidence="1">Uncharacterized protein</fullName>
    </submittedName>
</protein>
<organism evidence="1 2">
    <name type="scientific">Eubacterium ramulus ATCC 29099</name>
    <dbReference type="NCBI Taxonomy" id="1256908"/>
    <lineage>
        <taxon>Bacteria</taxon>
        <taxon>Bacillati</taxon>
        <taxon>Bacillota</taxon>
        <taxon>Clostridia</taxon>
        <taxon>Eubacteriales</taxon>
        <taxon>Eubacteriaceae</taxon>
        <taxon>Eubacterium</taxon>
    </lineage>
</organism>
<keyword evidence="2" id="KW-1185">Reference proteome</keyword>